<dbReference type="Pfam" id="PF02628">
    <property type="entry name" value="COX15-CtaA"/>
    <property type="match status" value="1"/>
</dbReference>
<reference evidence="13 14" key="1">
    <citation type="submission" date="2022-03" db="EMBL/GenBank/DDBJ databases">
        <title>Pseudonocardia alaer sp. nov., a novel actinomycete isolated from reed forest soil.</title>
        <authorList>
            <person name="Wang L."/>
        </authorList>
    </citation>
    <scope>NUCLEOTIDE SEQUENCE [LARGE SCALE GENOMIC DNA]</scope>
    <source>
        <strain evidence="13 14">Y-16303</strain>
    </source>
</reference>
<evidence type="ECO:0000256" key="7">
    <source>
        <dbReference type="ARBA" id="ARBA00023004"/>
    </source>
</evidence>
<dbReference type="InterPro" id="IPR003780">
    <property type="entry name" value="COX15/CtaA_fam"/>
</dbReference>
<proteinExistence type="predicted"/>
<keyword evidence="6" id="KW-0560">Oxidoreductase</keyword>
<evidence type="ECO:0000256" key="11">
    <source>
        <dbReference type="ARBA" id="ARBA00023444"/>
    </source>
</evidence>
<feature type="transmembrane region" description="Helical" evidence="12">
    <location>
        <begin position="107"/>
        <end position="125"/>
    </location>
</feature>
<evidence type="ECO:0000313" key="13">
    <source>
        <dbReference type="EMBL" id="MCH6170624.1"/>
    </source>
</evidence>
<feature type="transmembrane region" description="Helical" evidence="12">
    <location>
        <begin position="172"/>
        <end position="194"/>
    </location>
</feature>
<evidence type="ECO:0000256" key="8">
    <source>
        <dbReference type="ARBA" id="ARBA00023133"/>
    </source>
</evidence>
<dbReference type="InterPro" id="IPR050450">
    <property type="entry name" value="COX15/CtaA_HemeA_synthase"/>
</dbReference>
<evidence type="ECO:0000256" key="9">
    <source>
        <dbReference type="ARBA" id="ARBA00023136"/>
    </source>
</evidence>
<feature type="transmembrane region" description="Helical" evidence="12">
    <location>
        <begin position="20"/>
        <end position="41"/>
    </location>
</feature>
<keyword evidence="9 12" id="KW-0472">Membrane</keyword>
<dbReference type="Proteomes" id="UP001299970">
    <property type="component" value="Unassembled WGS sequence"/>
</dbReference>
<evidence type="ECO:0000256" key="4">
    <source>
        <dbReference type="ARBA" id="ARBA00022723"/>
    </source>
</evidence>
<keyword evidence="2" id="KW-1003">Cell membrane</keyword>
<keyword evidence="3 12" id="KW-0812">Transmembrane</keyword>
<keyword evidence="5 12" id="KW-1133">Transmembrane helix</keyword>
<organism evidence="13 14">
    <name type="scientific">Pseudonocardia alaniniphila</name>
    <dbReference type="NCBI Taxonomy" id="75291"/>
    <lineage>
        <taxon>Bacteria</taxon>
        <taxon>Bacillati</taxon>
        <taxon>Actinomycetota</taxon>
        <taxon>Actinomycetes</taxon>
        <taxon>Pseudonocardiales</taxon>
        <taxon>Pseudonocardiaceae</taxon>
        <taxon>Pseudonocardia</taxon>
    </lineage>
</organism>
<dbReference type="PANTHER" id="PTHR35457:SF1">
    <property type="entry name" value="HEME A SYNTHASE"/>
    <property type="match status" value="1"/>
</dbReference>
<evidence type="ECO:0000256" key="12">
    <source>
        <dbReference type="SAM" id="Phobius"/>
    </source>
</evidence>
<feature type="transmembrane region" description="Helical" evidence="12">
    <location>
        <begin position="276"/>
        <end position="296"/>
    </location>
</feature>
<evidence type="ECO:0000256" key="1">
    <source>
        <dbReference type="ARBA" id="ARBA00004141"/>
    </source>
</evidence>
<dbReference type="EMBL" id="JAKXMK010000035">
    <property type="protein sequence ID" value="MCH6170624.1"/>
    <property type="molecule type" value="Genomic_DNA"/>
</dbReference>
<feature type="transmembrane region" description="Helical" evidence="12">
    <location>
        <begin position="249"/>
        <end position="270"/>
    </location>
</feature>
<feature type="transmembrane region" description="Helical" evidence="12">
    <location>
        <begin position="75"/>
        <end position="95"/>
    </location>
</feature>
<keyword evidence="4" id="KW-0479">Metal-binding</keyword>
<dbReference type="PANTHER" id="PTHR35457">
    <property type="entry name" value="HEME A SYNTHASE"/>
    <property type="match status" value="1"/>
</dbReference>
<keyword evidence="8" id="KW-0350">Heme biosynthesis</keyword>
<keyword evidence="14" id="KW-1185">Reference proteome</keyword>
<feature type="transmembrane region" description="Helical" evidence="12">
    <location>
        <begin position="137"/>
        <end position="157"/>
    </location>
</feature>
<evidence type="ECO:0000256" key="2">
    <source>
        <dbReference type="ARBA" id="ARBA00022475"/>
    </source>
</evidence>
<comment type="pathway">
    <text evidence="11">Porphyrin-containing compound metabolism.</text>
</comment>
<evidence type="ECO:0000313" key="14">
    <source>
        <dbReference type="Proteomes" id="UP001299970"/>
    </source>
</evidence>
<protein>
    <submittedName>
        <fullName evidence="13">COX15/CtaA family protein</fullName>
    </submittedName>
</protein>
<evidence type="ECO:0000256" key="10">
    <source>
        <dbReference type="ARBA" id="ARBA00023157"/>
    </source>
</evidence>
<keyword evidence="7" id="KW-0408">Iron</keyword>
<sequence length="319" mass="32865">MNEHRRDSTDVVAPAGRRTAVRVAVAGLVANIVIVLTGTLVRLTGSGLGCPTWPRCTDDSFVATPEMGLHGAVEFANRVVGIAVGLITLLVLITVLRHRPRPRSATALAIGTLALVIAQGFVGGLSVRQELAPEIVAVHFLVSMIIIAGVTVLVDVLRRPAARLGAPEHRGIAWLVAALPVVLTAVLVLGTLVTGSGPHAGDEGARRFGLDPAALSQLHADAVLVFLALQIAALVALRMTGAPSAQRRATLLLLGASLVQAAIGYAQYALGLPVPLVAVHVLGAALLTCAVTHLFVTVWRDGSARNAGSPPPLRAAGSC</sequence>
<evidence type="ECO:0000256" key="3">
    <source>
        <dbReference type="ARBA" id="ARBA00022692"/>
    </source>
</evidence>
<keyword evidence="10" id="KW-1015">Disulfide bond</keyword>
<comment type="caution">
    <text evidence="13">The sequence shown here is derived from an EMBL/GenBank/DDBJ whole genome shotgun (WGS) entry which is preliminary data.</text>
</comment>
<name>A0ABS9TQ14_9PSEU</name>
<feature type="transmembrane region" description="Helical" evidence="12">
    <location>
        <begin position="214"/>
        <end position="237"/>
    </location>
</feature>
<evidence type="ECO:0000256" key="6">
    <source>
        <dbReference type="ARBA" id="ARBA00023002"/>
    </source>
</evidence>
<comment type="subcellular location">
    <subcellularLocation>
        <location evidence="1">Membrane</location>
        <topology evidence="1">Multi-pass membrane protein</topology>
    </subcellularLocation>
</comment>
<accession>A0ABS9TQ14</accession>
<gene>
    <name evidence="13" type="ORF">MMF94_33385</name>
</gene>
<dbReference type="RefSeq" id="WP_241041431.1">
    <property type="nucleotide sequence ID" value="NZ_BAAAJF010000060.1"/>
</dbReference>
<evidence type="ECO:0000256" key="5">
    <source>
        <dbReference type="ARBA" id="ARBA00022989"/>
    </source>
</evidence>